<evidence type="ECO:0000256" key="1">
    <source>
        <dbReference type="SAM" id="Phobius"/>
    </source>
</evidence>
<keyword evidence="1" id="KW-0812">Transmembrane</keyword>
<gene>
    <name evidence="2" type="ORF">SAMN05421730_100670</name>
</gene>
<dbReference type="RefSeq" id="WP_330387851.1">
    <property type="nucleotide sequence ID" value="NZ_FMKA01000006.1"/>
</dbReference>
<protein>
    <recommendedName>
        <fullName evidence="4">Electron transporter RnfA</fullName>
    </recommendedName>
</protein>
<name>A0A1D3TSH0_9FIRM</name>
<dbReference type="STRING" id="1619234.SAMN05421730_100670"/>
<dbReference type="Proteomes" id="UP000199315">
    <property type="component" value="Unassembled WGS sequence"/>
</dbReference>
<feature type="transmembrane region" description="Helical" evidence="1">
    <location>
        <begin position="106"/>
        <end position="126"/>
    </location>
</feature>
<keyword evidence="1" id="KW-0472">Membrane</keyword>
<organism evidence="2 3">
    <name type="scientific">Anaerobium acetethylicum</name>
    <dbReference type="NCBI Taxonomy" id="1619234"/>
    <lineage>
        <taxon>Bacteria</taxon>
        <taxon>Bacillati</taxon>
        <taxon>Bacillota</taxon>
        <taxon>Clostridia</taxon>
        <taxon>Lachnospirales</taxon>
        <taxon>Lachnospiraceae</taxon>
        <taxon>Anaerobium</taxon>
    </lineage>
</organism>
<keyword evidence="1" id="KW-1133">Transmembrane helix</keyword>
<dbReference type="AlphaFoldDB" id="A0A1D3TSH0"/>
<sequence length="128" mass="13287">MRKKSTAVTANTSNKVNGGNTMKGFYGNVKKKLIPTVFGSVMAVSLMSTQCFAAATGTSAVTQPLDNLKTLVIAVIGAVGVIILAKNVMEFAQAYQQQDSSTMNSALKGIVAGVMMAGISTVLTFLGF</sequence>
<proteinExistence type="predicted"/>
<accession>A0A1D3TSH0</accession>
<evidence type="ECO:0000313" key="3">
    <source>
        <dbReference type="Proteomes" id="UP000199315"/>
    </source>
</evidence>
<keyword evidence="3" id="KW-1185">Reference proteome</keyword>
<dbReference type="EMBL" id="FMKA01000006">
    <property type="protein sequence ID" value="SCP96778.1"/>
    <property type="molecule type" value="Genomic_DNA"/>
</dbReference>
<evidence type="ECO:0000313" key="2">
    <source>
        <dbReference type="EMBL" id="SCP96778.1"/>
    </source>
</evidence>
<reference evidence="2 3" key="1">
    <citation type="submission" date="2016-09" db="EMBL/GenBank/DDBJ databases">
        <authorList>
            <person name="Capua I."/>
            <person name="De Benedictis P."/>
            <person name="Joannis T."/>
            <person name="Lombin L.H."/>
            <person name="Cattoli G."/>
        </authorList>
    </citation>
    <scope>NUCLEOTIDE SEQUENCE [LARGE SCALE GENOMIC DNA]</scope>
    <source>
        <strain evidence="2 3">GluBS11</strain>
    </source>
</reference>
<feature type="transmembrane region" description="Helical" evidence="1">
    <location>
        <begin position="67"/>
        <end position="85"/>
    </location>
</feature>
<evidence type="ECO:0008006" key="4">
    <source>
        <dbReference type="Google" id="ProtNLM"/>
    </source>
</evidence>
<feature type="transmembrane region" description="Helical" evidence="1">
    <location>
        <begin position="33"/>
        <end position="55"/>
    </location>
</feature>